<organism evidence="2 3">
    <name type="scientific">Babesia divergens</name>
    <dbReference type="NCBI Taxonomy" id="32595"/>
    <lineage>
        <taxon>Eukaryota</taxon>
        <taxon>Sar</taxon>
        <taxon>Alveolata</taxon>
        <taxon>Apicomplexa</taxon>
        <taxon>Aconoidasida</taxon>
        <taxon>Piroplasmida</taxon>
        <taxon>Babesiidae</taxon>
        <taxon>Babesia</taxon>
    </lineage>
</organism>
<evidence type="ECO:0000313" key="2">
    <source>
        <dbReference type="EMBL" id="KAK1932730.1"/>
    </source>
</evidence>
<dbReference type="Gene3D" id="3.40.50.300">
    <property type="entry name" value="P-loop containing nucleotide triphosphate hydrolases"/>
    <property type="match status" value="1"/>
</dbReference>
<evidence type="ECO:0000313" key="3">
    <source>
        <dbReference type="Proteomes" id="UP001195914"/>
    </source>
</evidence>
<dbReference type="InterPro" id="IPR007111">
    <property type="entry name" value="NACHT_NTPase"/>
</dbReference>
<dbReference type="EMBL" id="JAHBMH010000073">
    <property type="protein sequence ID" value="KAK1932730.1"/>
    <property type="molecule type" value="Genomic_DNA"/>
</dbReference>
<feature type="domain" description="NACHT" evidence="1">
    <location>
        <begin position="62"/>
        <end position="226"/>
    </location>
</feature>
<gene>
    <name evidence="2" type="ORF">X943_000546</name>
</gene>
<dbReference type="InterPro" id="IPR027417">
    <property type="entry name" value="P-loop_NTPase"/>
</dbReference>
<keyword evidence="3" id="KW-1185">Reference proteome</keyword>
<comment type="caution">
    <text evidence="2">The sequence shown here is derived from an EMBL/GenBank/DDBJ whole genome shotgun (WGS) entry which is preliminary data.</text>
</comment>
<reference evidence="2" key="1">
    <citation type="journal article" date="2014" name="Nucleic Acids Res.">
        <title>The evolutionary dynamics of variant antigen genes in Babesia reveal a history of genomic innovation underlying host-parasite interaction.</title>
        <authorList>
            <person name="Jackson A.P."/>
            <person name="Otto T.D."/>
            <person name="Darby A."/>
            <person name="Ramaprasad A."/>
            <person name="Xia D."/>
            <person name="Echaide I.E."/>
            <person name="Farber M."/>
            <person name="Gahlot S."/>
            <person name="Gamble J."/>
            <person name="Gupta D."/>
            <person name="Gupta Y."/>
            <person name="Jackson L."/>
            <person name="Malandrin L."/>
            <person name="Malas T.B."/>
            <person name="Moussa E."/>
            <person name="Nair M."/>
            <person name="Reid A.J."/>
            <person name="Sanders M."/>
            <person name="Sharma J."/>
            <person name="Tracey A."/>
            <person name="Quail M.A."/>
            <person name="Weir W."/>
            <person name="Wastling J.M."/>
            <person name="Hall N."/>
            <person name="Willadsen P."/>
            <person name="Lingelbach K."/>
            <person name="Shiels B."/>
            <person name="Tait A."/>
            <person name="Berriman M."/>
            <person name="Allred D.R."/>
            <person name="Pain A."/>
        </authorList>
    </citation>
    <scope>NUCLEOTIDE SEQUENCE</scope>
    <source>
        <strain evidence="2">1802A</strain>
    </source>
</reference>
<dbReference type="GO" id="GO:0005664">
    <property type="term" value="C:nuclear origin of replication recognition complex"/>
    <property type="evidence" value="ECO:0007669"/>
    <property type="project" value="TreeGrafter"/>
</dbReference>
<reference evidence="2" key="2">
    <citation type="submission" date="2021-05" db="EMBL/GenBank/DDBJ databases">
        <authorList>
            <person name="Pain A."/>
        </authorList>
    </citation>
    <scope>NUCLEOTIDE SEQUENCE</scope>
    <source>
        <strain evidence="2">1802A</strain>
    </source>
</reference>
<dbReference type="SUPFAM" id="SSF52540">
    <property type="entry name" value="P-loop containing nucleoside triphosphate hydrolases"/>
    <property type="match status" value="1"/>
</dbReference>
<protein>
    <recommendedName>
        <fullName evidence="1">NACHT domain-containing protein</fullName>
    </recommendedName>
</protein>
<dbReference type="Proteomes" id="UP001195914">
    <property type="component" value="Unassembled WGS sequence"/>
</dbReference>
<dbReference type="AlphaFoldDB" id="A0AAD9G6I0"/>
<name>A0AAD9G6I0_BABDI</name>
<evidence type="ECO:0000259" key="1">
    <source>
        <dbReference type="Pfam" id="PF05729"/>
    </source>
</evidence>
<dbReference type="InterPro" id="IPR016527">
    <property type="entry name" value="ORC4"/>
</dbReference>
<sequence length="455" mass="51779">MDHPESSAVSFRRRMRRKLYKLASASEFHLHDDVETTNWMRQKVESTLSRIRMAISKVENAIILILGPPGSGKTYLVRSVLSRIHEMKHLNESGEWRIQVVGLESYNHKDEMRCLKELLMKVEKLAHVNITRGISMTFQEVHERLTHALKLLRRSKVYLIVVLEGADVLTKGINDCSITTGSCTRRQGLLYLMGNILPSQDFAFTFICITADIRTTERLEKRVKSRFMHESVYCQNKDDIGQIFGPKGLAILGPKCEATLDTAAKMALSEDIMCGNNVSSLVASACVVLPDDAIEELDGGRIRISAEAISNAIMHTREKTYITKMLEQLTLPEHQILVALTRLHTRRMNPITLLDVEEDLAGMVDHFPSEKHTVPDFQGLLRVFLRLIQVGIVEWVNYEHNWVGSASIRSRVDDFQGTNAPCRFAHYRTYLNMDHSKILPSHLSVWLSLAVRTMK</sequence>
<dbReference type="GO" id="GO:0006270">
    <property type="term" value="P:DNA replication initiation"/>
    <property type="evidence" value="ECO:0007669"/>
    <property type="project" value="TreeGrafter"/>
</dbReference>
<accession>A0AAD9G6I0</accession>
<dbReference type="Pfam" id="PF05729">
    <property type="entry name" value="NACHT"/>
    <property type="match status" value="1"/>
</dbReference>
<dbReference type="PANTHER" id="PTHR12087">
    <property type="entry name" value="ORIGIN RECOGNITION COMPLEX SUBUNIT 4"/>
    <property type="match status" value="1"/>
</dbReference>
<dbReference type="PANTHER" id="PTHR12087:SF0">
    <property type="entry name" value="ORIGIN RECOGNITION COMPLEX SUBUNIT 4"/>
    <property type="match status" value="1"/>
</dbReference>
<dbReference type="GO" id="GO:0003688">
    <property type="term" value="F:DNA replication origin binding"/>
    <property type="evidence" value="ECO:0007669"/>
    <property type="project" value="TreeGrafter"/>
</dbReference>
<proteinExistence type="predicted"/>